<evidence type="ECO:0000313" key="3">
    <source>
        <dbReference type="Proteomes" id="UP000240883"/>
    </source>
</evidence>
<protein>
    <submittedName>
        <fullName evidence="2">Uncharacterized protein</fullName>
    </submittedName>
</protein>
<dbReference type="EMBL" id="KZ678130">
    <property type="protein sequence ID" value="PSN71667.1"/>
    <property type="molecule type" value="Genomic_DNA"/>
</dbReference>
<evidence type="ECO:0000256" key="1">
    <source>
        <dbReference type="SAM" id="MobiDB-lite"/>
    </source>
</evidence>
<gene>
    <name evidence="2" type="ORF">BS50DRAFT_583320</name>
</gene>
<evidence type="ECO:0000313" key="2">
    <source>
        <dbReference type="EMBL" id="PSN71667.1"/>
    </source>
</evidence>
<dbReference type="AlphaFoldDB" id="A0A2T2P1W9"/>
<reference evidence="2 3" key="1">
    <citation type="journal article" date="2018" name="Front. Microbiol.">
        <title>Genome-Wide Analysis of Corynespora cassiicola Leaf Fall Disease Putative Effectors.</title>
        <authorList>
            <person name="Lopez D."/>
            <person name="Ribeiro S."/>
            <person name="Label P."/>
            <person name="Fumanal B."/>
            <person name="Venisse J.S."/>
            <person name="Kohler A."/>
            <person name="de Oliveira R.R."/>
            <person name="Labutti K."/>
            <person name="Lipzen A."/>
            <person name="Lail K."/>
            <person name="Bauer D."/>
            <person name="Ohm R.A."/>
            <person name="Barry K.W."/>
            <person name="Spatafora J."/>
            <person name="Grigoriev I.V."/>
            <person name="Martin F.M."/>
            <person name="Pujade-Renaud V."/>
        </authorList>
    </citation>
    <scope>NUCLEOTIDE SEQUENCE [LARGE SCALE GENOMIC DNA]</scope>
    <source>
        <strain evidence="2 3">Philippines</strain>
    </source>
</reference>
<accession>A0A2T2P1W9</accession>
<feature type="compositionally biased region" description="Polar residues" evidence="1">
    <location>
        <begin position="147"/>
        <end position="159"/>
    </location>
</feature>
<dbReference type="Proteomes" id="UP000240883">
    <property type="component" value="Unassembled WGS sequence"/>
</dbReference>
<name>A0A2T2P1W9_CORCC</name>
<sequence>MARILPKCPEEPLEAFIPDVITVFSRIVKQTFLGPEAKDCLLLALAARALVLHHWFKNASSSRTSSRWDRSNYYSNYQPTQVAMSLPDGPGCNGVTPWFVCTPPHLGHDLNSIAATFATQHVPYLPSAASRRFYRLPAVMDGPVTRSGDSFQSQGTQPSLGADGHYLPNPAYTKTPYFPPVMSGVASTLIVQVGFMQGVAVTIKPTYRSAPPRKELFARNSYRIALESEPLHRVLSAEAIRTELNDWL</sequence>
<keyword evidence="3" id="KW-1185">Reference proteome</keyword>
<feature type="region of interest" description="Disordered" evidence="1">
    <location>
        <begin position="145"/>
        <end position="165"/>
    </location>
</feature>
<proteinExistence type="predicted"/>
<organism evidence="2 3">
    <name type="scientific">Corynespora cassiicola Philippines</name>
    <dbReference type="NCBI Taxonomy" id="1448308"/>
    <lineage>
        <taxon>Eukaryota</taxon>
        <taxon>Fungi</taxon>
        <taxon>Dikarya</taxon>
        <taxon>Ascomycota</taxon>
        <taxon>Pezizomycotina</taxon>
        <taxon>Dothideomycetes</taxon>
        <taxon>Pleosporomycetidae</taxon>
        <taxon>Pleosporales</taxon>
        <taxon>Corynesporascaceae</taxon>
        <taxon>Corynespora</taxon>
    </lineage>
</organism>